<keyword evidence="5" id="KW-0239">DNA-directed DNA polymerase</keyword>
<comment type="similarity">
    <text evidence="1">Belongs to the DNA polymerase delta/II small subunit family.</text>
</comment>
<accession>A0A4Z1T139</accession>
<sequence>MNGWAASSHFLNSVQKGGYHMMLADRLASGEKGLSIYAAELWPTTRQIPRLSQTNLSEEYERQDDICLFGLLYVLPKRRVSVLKAYSKLLPPVIARPPIERVVQDDVFFLEDAGVKLRLDLSNEVKFRTVLIPGAVVAVRGHLQSNNGLAVSEIMFSSRLMKMEPQPPSSLLTTNNDVVVIVSGLGLGGADPAQLRYSMELLDFLVSLRGLRQGPLRLIICGNLFAAPEDAPAAKSFMDHYELSPTTTFAEMHASYDIGDAFLKQCIGLADVILIPGSDDPTTHMWPQDPVPELLLQRAAMYTRNERSFQRLPCPCILQESTGTIYFIDAASLQYLKQYIVWEGKDNATEEELASLLLLCGNVCPLAPLYMPSKPLANDAFRFPIPPTAIIIGSTTRVAASTVTYIWEGQPKQCTIICVPRLVTQGRGVLFCPATGAFQHLCLARNK</sequence>
<dbReference type="Pfam" id="PF04042">
    <property type="entry name" value="DNA_pol_E_B"/>
    <property type="match status" value="1"/>
</dbReference>
<dbReference type="OrthoDB" id="3763at2759"/>
<dbReference type="PANTHER" id="PTHR10416:SF0">
    <property type="entry name" value="DNA POLYMERASE DELTA SUBUNIT 2"/>
    <property type="match status" value="1"/>
</dbReference>
<dbReference type="InterPro" id="IPR007185">
    <property type="entry name" value="DNA_pol_a/d/e_bsu"/>
</dbReference>
<evidence type="ECO:0000313" key="5">
    <source>
        <dbReference type="EMBL" id="TNJ30685.1"/>
    </source>
</evidence>
<dbReference type="GO" id="GO:0003887">
    <property type="term" value="F:DNA-directed DNA polymerase activity"/>
    <property type="evidence" value="ECO:0007669"/>
    <property type="project" value="UniProtKB-KW"/>
</dbReference>
<dbReference type="Pfam" id="PF18018">
    <property type="entry name" value="DNA_pol_D_N"/>
    <property type="match status" value="1"/>
</dbReference>
<evidence type="ECO:0000259" key="4">
    <source>
        <dbReference type="Pfam" id="PF18018"/>
    </source>
</evidence>
<dbReference type="Gene3D" id="3.60.21.50">
    <property type="match status" value="1"/>
</dbReference>
<evidence type="ECO:0000256" key="2">
    <source>
        <dbReference type="ARBA" id="ARBA00022705"/>
    </source>
</evidence>
<dbReference type="GO" id="GO:0006271">
    <property type="term" value="P:DNA strand elongation involved in DNA replication"/>
    <property type="evidence" value="ECO:0007669"/>
    <property type="project" value="TreeGrafter"/>
</dbReference>
<feature type="domain" description="DNA polymerase alpha/delta/epsilon subunit B" evidence="3">
    <location>
        <begin position="179"/>
        <end position="396"/>
    </location>
</feature>
<feature type="domain" description="DNA polymerase delta subunit OB-fold" evidence="4">
    <location>
        <begin position="19"/>
        <end position="154"/>
    </location>
</feature>
<dbReference type="Proteomes" id="UP000315496">
    <property type="component" value="Chromosome 1"/>
</dbReference>
<dbReference type="EMBL" id="VDLU01000001">
    <property type="protein sequence ID" value="TNJ30685.1"/>
    <property type="molecule type" value="Genomic_DNA"/>
</dbReference>
<protein>
    <submittedName>
        <fullName evidence="5">DNA-directed DNA polymerase</fullName>
    </submittedName>
</protein>
<name>A0A4Z1T139_GIAMU</name>
<dbReference type="GO" id="GO:0003677">
    <property type="term" value="F:DNA binding"/>
    <property type="evidence" value="ECO:0007669"/>
    <property type="project" value="InterPro"/>
</dbReference>
<dbReference type="AlphaFoldDB" id="A0A4Z1T139"/>
<evidence type="ECO:0000256" key="1">
    <source>
        <dbReference type="ARBA" id="ARBA00006035"/>
    </source>
</evidence>
<dbReference type="GO" id="GO:0043625">
    <property type="term" value="C:delta DNA polymerase complex"/>
    <property type="evidence" value="ECO:0007669"/>
    <property type="project" value="TreeGrafter"/>
</dbReference>
<dbReference type="InterPro" id="IPR040663">
    <property type="entry name" value="DNA_pol_D_N"/>
</dbReference>
<keyword evidence="5" id="KW-0808">Transferase</keyword>
<evidence type="ECO:0000259" key="3">
    <source>
        <dbReference type="Pfam" id="PF04042"/>
    </source>
</evidence>
<comment type="caution">
    <text evidence="5">The sequence shown here is derived from an EMBL/GenBank/DDBJ whole genome shotgun (WGS) entry which is preliminary data.</text>
</comment>
<dbReference type="InterPro" id="IPR024826">
    <property type="entry name" value="DNA_pol_delta/II_ssu"/>
</dbReference>
<dbReference type="VEuPathDB" id="GiardiaDB:GMRT_13697"/>
<proteinExistence type="inferred from homology"/>
<keyword evidence="5" id="KW-0548">Nucleotidyltransferase</keyword>
<reference evidence="5 6" key="1">
    <citation type="submission" date="2019-05" db="EMBL/GenBank/DDBJ databases">
        <title>The compact genome of Giardia muris reveals important steps in the evolution of intestinal protozoan parasites.</title>
        <authorList>
            <person name="Xu F."/>
            <person name="Jimenez-Gonzalez A."/>
            <person name="Einarsson E."/>
            <person name="Astvaldsson A."/>
            <person name="Peirasmaki D."/>
            <person name="Eckmann L."/>
            <person name="Andersson J.O."/>
            <person name="Svard S.G."/>
            <person name="Jerlstrom-Hultqvist J."/>
        </authorList>
    </citation>
    <scope>NUCLEOTIDE SEQUENCE [LARGE SCALE GENOMIC DNA]</scope>
    <source>
        <strain evidence="5 6">Roberts-Thomson</strain>
    </source>
</reference>
<keyword evidence="6" id="KW-1185">Reference proteome</keyword>
<dbReference type="PANTHER" id="PTHR10416">
    <property type="entry name" value="DNA POLYMERASE DELTA SUBUNIT 2"/>
    <property type="match status" value="1"/>
</dbReference>
<gene>
    <name evidence="5" type="ORF">GMRT_13697</name>
</gene>
<keyword evidence="2" id="KW-0235">DNA replication</keyword>
<evidence type="ECO:0000313" key="6">
    <source>
        <dbReference type="Proteomes" id="UP000315496"/>
    </source>
</evidence>
<dbReference type="Gene3D" id="2.40.50.430">
    <property type="match status" value="1"/>
</dbReference>
<organism evidence="5 6">
    <name type="scientific">Giardia muris</name>
    <dbReference type="NCBI Taxonomy" id="5742"/>
    <lineage>
        <taxon>Eukaryota</taxon>
        <taxon>Metamonada</taxon>
        <taxon>Diplomonadida</taxon>
        <taxon>Hexamitidae</taxon>
        <taxon>Giardiinae</taxon>
        <taxon>Giardia</taxon>
    </lineage>
</organism>